<evidence type="ECO:0000259" key="4">
    <source>
        <dbReference type="PROSITE" id="PS50835"/>
    </source>
</evidence>
<keyword evidence="2" id="KW-0391">Immunity</keyword>
<reference evidence="5" key="2">
    <citation type="submission" date="2025-08" db="UniProtKB">
        <authorList>
            <consortium name="Ensembl"/>
        </authorList>
    </citation>
    <scope>IDENTIFICATION</scope>
    <source>
        <strain evidence="5">Thorbecke</strain>
    </source>
</reference>
<evidence type="ECO:0000313" key="5">
    <source>
        <dbReference type="Ensembl" id="ENSOCUP00000044348.1"/>
    </source>
</evidence>
<dbReference type="InterPro" id="IPR050413">
    <property type="entry name" value="TCR_beta_variable"/>
</dbReference>
<dbReference type="InterPro" id="IPR036179">
    <property type="entry name" value="Ig-like_dom_sf"/>
</dbReference>
<sequence length="242" mass="26229">MCVATCRARLKPMGVRTSQGGDCWEEKALQEEPPATSLLLHTPCASVCSAGGPCVSGEQVRPCSAPAHASPTGCSACCGCSPRLPQGLLLQLLSPPSTGSMDTEDTQTPRHLLKGKAQTAKMDCVPAKGHRSVYWYRKKPEEELKFLVYLQDEEILDKTEVINSRFSAQCPTNSPCSVEIQSTDLGDSALYFCASSQSTVLKVHFPLNTNSACNSSGNEWCIRLLENTRNPTCKSINPKDEM</sequence>
<evidence type="ECO:0000256" key="1">
    <source>
        <dbReference type="ARBA" id="ARBA00022729"/>
    </source>
</evidence>
<dbReference type="Bgee" id="ENSOCUG00000036866">
    <property type="expression patterns" value="Expressed in blood and 9 other cell types or tissues"/>
</dbReference>
<protein>
    <recommendedName>
        <fullName evidence="4">Ig-like domain-containing protein</fullName>
    </recommendedName>
</protein>
<dbReference type="PaxDb" id="9986-ENSOCUP00000020607"/>
<accession>A0A5F9DDS4</accession>
<dbReference type="PROSITE" id="PS50835">
    <property type="entry name" value="IG_LIKE"/>
    <property type="match status" value="1"/>
</dbReference>
<dbReference type="STRING" id="9986.ENSOCUP00000044348"/>
<dbReference type="GO" id="GO:0002250">
    <property type="term" value="P:adaptive immune response"/>
    <property type="evidence" value="ECO:0007669"/>
    <property type="project" value="UniProtKB-KW"/>
</dbReference>
<dbReference type="InterPro" id="IPR013783">
    <property type="entry name" value="Ig-like_fold"/>
</dbReference>
<reference evidence="5" key="3">
    <citation type="submission" date="2025-09" db="UniProtKB">
        <authorList>
            <consortium name="Ensembl"/>
        </authorList>
    </citation>
    <scope>IDENTIFICATION</scope>
    <source>
        <strain evidence="5">Thorbecke</strain>
    </source>
</reference>
<evidence type="ECO:0000256" key="3">
    <source>
        <dbReference type="ARBA" id="ARBA00023130"/>
    </source>
</evidence>
<dbReference type="SUPFAM" id="SSF48726">
    <property type="entry name" value="Immunoglobulin"/>
    <property type="match status" value="1"/>
</dbReference>
<keyword evidence="3" id="KW-1064">Adaptive immunity</keyword>
<feature type="domain" description="Ig-like" evidence="4">
    <location>
        <begin position="96"/>
        <end position="204"/>
    </location>
</feature>
<dbReference type="Ensembl" id="ENSOCUT00000048000.1">
    <property type="protein sequence ID" value="ENSOCUP00000044348.1"/>
    <property type="gene ID" value="ENSOCUG00000036866.1"/>
</dbReference>
<dbReference type="InParanoid" id="A0A5F9DDS4"/>
<organism evidence="5 6">
    <name type="scientific">Oryctolagus cuniculus</name>
    <name type="common">Rabbit</name>
    <dbReference type="NCBI Taxonomy" id="9986"/>
    <lineage>
        <taxon>Eukaryota</taxon>
        <taxon>Metazoa</taxon>
        <taxon>Chordata</taxon>
        <taxon>Craniata</taxon>
        <taxon>Vertebrata</taxon>
        <taxon>Euteleostomi</taxon>
        <taxon>Mammalia</taxon>
        <taxon>Eutheria</taxon>
        <taxon>Euarchontoglires</taxon>
        <taxon>Glires</taxon>
        <taxon>Lagomorpha</taxon>
        <taxon>Leporidae</taxon>
        <taxon>Oryctolagus</taxon>
    </lineage>
</organism>
<dbReference type="PANTHER" id="PTHR23268">
    <property type="entry name" value="T-CELL RECEPTOR BETA CHAIN"/>
    <property type="match status" value="1"/>
</dbReference>
<dbReference type="Proteomes" id="UP000001811">
    <property type="component" value="Unplaced"/>
</dbReference>
<name>A0A5F9DDS4_RABIT</name>
<keyword evidence="6" id="KW-1185">Reference proteome</keyword>
<dbReference type="GO" id="GO:0005886">
    <property type="term" value="C:plasma membrane"/>
    <property type="evidence" value="ECO:0007669"/>
    <property type="project" value="TreeGrafter"/>
</dbReference>
<dbReference type="InterPro" id="IPR013106">
    <property type="entry name" value="Ig_V-set"/>
</dbReference>
<dbReference type="GO" id="GO:0007166">
    <property type="term" value="P:cell surface receptor signaling pathway"/>
    <property type="evidence" value="ECO:0007669"/>
    <property type="project" value="TreeGrafter"/>
</dbReference>
<dbReference type="PANTHER" id="PTHR23268:SF46">
    <property type="entry name" value="IMMUNOGLOBULIN V-SET DOMAIN-CONTAINING PROTEIN"/>
    <property type="match status" value="1"/>
</dbReference>
<dbReference type="InterPro" id="IPR007110">
    <property type="entry name" value="Ig-like_dom"/>
</dbReference>
<keyword evidence="1" id="KW-0732">Signal</keyword>
<dbReference type="Gene3D" id="2.60.40.10">
    <property type="entry name" value="Immunoglobulins"/>
    <property type="match status" value="1"/>
</dbReference>
<dbReference type="Pfam" id="PF07686">
    <property type="entry name" value="V-set"/>
    <property type="match status" value="1"/>
</dbReference>
<dbReference type="GeneTree" id="ENSGT00940000155819"/>
<evidence type="ECO:0000313" key="6">
    <source>
        <dbReference type="Proteomes" id="UP000001811"/>
    </source>
</evidence>
<evidence type="ECO:0000256" key="2">
    <source>
        <dbReference type="ARBA" id="ARBA00022859"/>
    </source>
</evidence>
<proteinExistence type="predicted"/>
<reference evidence="5 6" key="1">
    <citation type="journal article" date="2011" name="Nature">
        <title>A high-resolution map of human evolutionary constraint using 29 mammals.</title>
        <authorList>
            <person name="Lindblad-Toh K."/>
            <person name="Garber M."/>
            <person name="Zuk O."/>
            <person name="Lin M.F."/>
            <person name="Parker B.J."/>
            <person name="Washietl S."/>
            <person name="Kheradpour P."/>
            <person name="Ernst J."/>
            <person name="Jordan G."/>
            <person name="Mauceli E."/>
            <person name="Ward L.D."/>
            <person name="Lowe C.B."/>
            <person name="Holloway A.K."/>
            <person name="Clamp M."/>
            <person name="Gnerre S."/>
            <person name="Alfoldi J."/>
            <person name="Beal K."/>
            <person name="Chang J."/>
            <person name="Clawson H."/>
            <person name="Cuff J."/>
            <person name="Di Palma F."/>
            <person name="Fitzgerald S."/>
            <person name="Flicek P."/>
            <person name="Guttman M."/>
            <person name="Hubisz M.J."/>
            <person name="Jaffe D.B."/>
            <person name="Jungreis I."/>
            <person name="Kent W.J."/>
            <person name="Kostka D."/>
            <person name="Lara M."/>
            <person name="Martins A.L."/>
            <person name="Massingham T."/>
            <person name="Moltke I."/>
            <person name="Raney B.J."/>
            <person name="Rasmussen M.D."/>
            <person name="Robinson J."/>
            <person name="Stark A."/>
            <person name="Vilella A.J."/>
            <person name="Wen J."/>
            <person name="Xie X."/>
            <person name="Zody M.C."/>
            <person name="Baldwin J."/>
            <person name="Bloom T."/>
            <person name="Chin C.W."/>
            <person name="Heiman D."/>
            <person name="Nicol R."/>
            <person name="Nusbaum C."/>
            <person name="Young S."/>
            <person name="Wilkinson J."/>
            <person name="Worley K.C."/>
            <person name="Kovar C.L."/>
            <person name="Muzny D.M."/>
            <person name="Gibbs R.A."/>
            <person name="Cree A."/>
            <person name="Dihn H.H."/>
            <person name="Fowler G."/>
            <person name="Jhangiani S."/>
            <person name="Joshi V."/>
            <person name="Lee S."/>
            <person name="Lewis L.R."/>
            <person name="Nazareth L.V."/>
            <person name="Okwuonu G."/>
            <person name="Santibanez J."/>
            <person name="Warren W.C."/>
            <person name="Mardis E.R."/>
            <person name="Weinstock G.M."/>
            <person name="Wilson R.K."/>
            <person name="Delehaunty K."/>
            <person name="Dooling D."/>
            <person name="Fronik C."/>
            <person name="Fulton L."/>
            <person name="Fulton B."/>
            <person name="Graves T."/>
            <person name="Minx P."/>
            <person name="Sodergren E."/>
            <person name="Birney E."/>
            <person name="Margulies E.H."/>
            <person name="Herrero J."/>
            <person name="Green E.D."/>
            <person name="Haussler D."/>
            <person name="Siepel A."/>
            <person name="Goldman N."/>
            <person name="Pollard K.S."/>
            <person name="Pedersen J.S."/>
            <person name="Lander E.S."/>
            <person name="Kellis M."/>
        </authorList>
    </citation>
    <scope>NUCLEOTIDE SEQUENCE [LARGE SCALE GENOMIC DNA]</scope>
    <source>
        <strain evidence="6">Thorbecke</strain>
    </source>
</reference>
<dbReference type="SMR" id="A0A5F9DDS4"/>
<dbReference type="AlphaFoldDB" id="A0A5F9DDS4"/>